<dbReference type="EMBL" id="WUUU01000225">
    <property type="protein sequence ID" value="MXR22234.1"/>
    <property type="molecule type" value="Genomic_DNA"/>
</dbReference>
<dbReference type="RefSeq" id="WP_159527605.1">
    <property type="nucleotide sequence ID" value="NZ_WUUU01000225.1"/>
</dbReference>
<dbReference type="Pfam" id="PF01927">
    <property type="entry name" value="Mut7-C"/>
    <property type="match status" value="1"/>
</dbReference>
<evidence type="ECO:0000313" key="3">
    <source>
        <dbReference type="Proteomes" id="UP000471521"/>
    </source>
</evidence>
<dbReference type="PANTHER" id="PTHR39081:SF1">
    <property type="entry name" value="MUT7-C RNASE DOMAIN-CONTAINING PROTEIN"/>
    <property type="match status" value="1"/>
</dbReference>
<dbReference type="OrthoDB" id="1266at2157"/>
<organism evidence="2 3">
    <name type="scientific">Halobacterium bonnevillei</name>
    <dbReference type="NCBI Taxonomy" id="2692200"/>
    <lineage>
        <taxon>Archaea</taxon>
        <taxon>Methanobacteriati</taxon>
        <taxon>Methanobacteriota</taxon>
        <taxon>Stenosarchaea group</taxon>
        <taxon>Halobacteria</taxon>
        <taxon>Halobacteriales</taxon>
        <taxon>Halobacteriaceae</taxon>
        <taxon>Halobacterium</taxon>
    </lineage>
</organism>
<evidence type="ECO:0000259" key="1">
    <source>
        <dbReference type="Pfam" id="PF01927"/>
    </source>
</evidence>
<accession>A0A6B0SK97</accession>
<reference evidence="2 3" key="1">
    <citation type="submission" date="2019-12" db="EMBL/GenBank/DDBJ databases">
        <title>Isolation and characterization of three novel carbon monoxide-oxidizing members of Halobacteria from salione crusts and soils.</title>
        <authorList>
            <person name="Myers M.R."/>
            <person name="King G.M."/>
        </authorList>
    </citation>
    <scope>NUCLEOTIDE SEQUENCE [LARGE SCALE GENOMIC DNA]</scope>
    <source>
        <strain evidence="2 3">PCN9</strain>
    </source>
</reference>
<proteinExistence type="predicted"/>
<protein>
    <recommendedName>
        <fullName evidence="1">Mut7-C RNAse domain-containing protein</fullName>
    </recommendedName>
</protein>
<sequence>MRFLLDAMLGDLARLLRMCGHDAAYALDRGVDADDDLRRLADSEGRVLVTRDRQLAAQASDSVLVTAKDTDEQLRELAADGVDLSLSPGERCGACNGDLARVSKPTALPDYVTDGVDALWRCADCGQYFWRGSHWDDVEARLAEL</sequence>
<dbReference type="PANTHER" id="PTHR39081">
    <property type="entry name" value="MUT7-C DOMAIN-CONTAINING PROTEIN"/>
    <property type="match status" value="1"/>
</dbReference>
<evidence type="ECO:0000313" key="2">
    <source>
        <dbReference type="EMBL" id="MXR22234.1"/>
    </source>
</evidence>
<keyword evidence="3" id="KW-1185">Reference proteome</keyword>
<name>A0A6B0SK97_9EURY</name>
<dbReference type="Proteomes" id="UP000471521">
    <property type="component" value="Unassembled WGS sequence"/>
</dbReference>
<dbReference type="AlphaFoldDB" id="A0A6B0SK97"/>
<gene>
    <name evidence="2" type="ORF">GRX66_17160</name>
</gene>
<comment type="caution">
    <text evidence="2">The sequence shown here is derived from an EMBL/GenBank/DDBJ whole genome shotgun (WGS) entry which is preliminary data.</text>
</comment>
<dbReference type="InterPro" id="IPR002782">
    <property type="entry name" value="Mut7-C_RNAse_dom"/>
</dbReference>
<feature type="domain" description="Mut7-C RNAse" evidence="1">
    <location>
        <begin position="1"/>
        <end position="141"/>
    </location>
</feature>